<keyword evidence="3" id="KW-1185">Reference proteome</keyword>
<organism evidence="2 3">
    <name type="scientific">Ancylostoma ceylanicum</name>
    <dbReference type="NCBI Taxonomy" id="53326"/>
    <lineage>
        <taxon>Eukaryota</taxon>
        <taxon>Metazoa</taxon>
        <taxon>Ecdysozoa</taxon>
        <taxon>Nematoda</taxon>
        <taxon>Chromadorea</taxon>
        <taxon>Rhabditida</taxon>
        <taxon>Rhabditina</taxon>
        <taxon>Rhabditomorpha</taxon>
        <taxon>Strongyloidea</taxon>
        <taxon>Ancylostomatidae</taxon>
        <taxon>Ancylostomatinae</taxon>
        <taxon>Ancylostoma</taxon>
    </lineage>
</organism>
<protein>
    <submittedName>
        <fullName evidence="2">Uncharacterized protein</fullName>
    </submittedName>
</protein>
<evidence type="ECO:0000256" key="1">
    <source>
        <dbReference type="SAM" id="Phobius"/>
    </source>
</evidence>
<dbReference type="AlphaFoldDB" id="A0A016WQ92"/>
<evidence type="ECO:0000313" key="3">
    <source>
        <dbReference type="Proteomes" id="UP000024635"/>
    </source>
</evidence>
<keyword evidence="1" id="KW-0472">Membrane</keyword>
<name>A0A016WQ92_9BILA</name>
<feature type="transmembrane region" description="Helical" evidence="1">
    <location>
        <begin position="22"/>
        <end position="41"/>
    </location>
</feature>
<keyword evidence="1" id="KW-0812">Transmembrane</keyword>
<keyword evidence="1" id="KW-1133">Transmembrane helix</keyword>
<evidence type="ECO:0000313" key="2">
    <source>
        <dbReference type="EMBL" id="EYC41432.1"/>
    </source>
</evidence>
<proteinExistence type="predicted"/>
<dbReference type="EMBL" id="JARK01000169">
    <property type="protein sequence ID" value="EYC41432.1"/>
    <property type="molecule type" value="Genomic_DNA"/>
</dbReference>
<comment type="caution">
    <text evidence="2">The sequence shown here is derived from an EMBL/GenBank/DDBJ whole genome shotgun (WGS) entry which is preliminary data.</text>
</comment>
<sequence length="77" mass="8557">MANLIGCCMNRAMLGDQGRESWFASLVPLGFFSASFAPAFLKACSHGLSTMLITNMMTILHDHYRLLDFVDLLRLSS</sequence>
<accession>A0A016WQ92</accession>
<dbReference type="Proteomes" id="UP000024635">
    <property type="component" value="Unassembled WGS sequence"/>
</dbReference>
<reference evidence="3" key="1">
    <citation type="journal article" date="2015" name="Nat. Genet.">
        <title>The genome and transcriptome of the zoonotic hookworm Ancylostoma ceylanicum identify infection-specific gene families.</title>
        <authorList>
            <person name="Schwarz E.M."/>
            <person name="Hu Y."/>
            <person name="Antoshechkin I."/>
            <person name="Miller M.M."/>
            <person name="Sternberg P.W."/>
            <person name="Aroian R.V."/>
        </authorList>
    </citation>
    <scope>NUCLEOTIDE SEQUENCE</scope>
    <source>
        <strain evidence="3">HY135</strain>
    </source>
</reference>
<gene>
    <name evidence="2" type="primary">Acey_s0569.g80</name>
    <name evidence="2" type="ORF">Y032_0569g80</name>
</gene>